<organism evidence="2 3">
    <name type="scientific">Microbacterium phage Peep</name>
    <dbReference type="NCBI Taxonomy" id="2079588"/>
    <lineage>
        <taxon>Viruses</taxon>
        <taxon>Duplodnaviria</taxon>
        <taxon>Heunggongvirae</taxon>
        <taxon>Uroviricota</taxon>
        <taxon>Caudoviricetes</taxon>
        <taxon>Ilzatvirus</taxon>
        <taxon>Ilzatvirus teagan</taxon>
    </lineage>
</organism>
<name>A0A2L0HN59_9CAUD</name>
<proteinExistence type="predicted"/>
<dbReference type="EMBL" id="MG839023">
    <property type="protein sequence ID" value="AUX83140.1"/>
    <property type="molecule type" value="Genomic_DNA"/>
</dbReference>
<dbReference type="Proteomes" id="UP000240200">
    <property type="component" value="Segment"/>
</dbReference>
<evidence type="ECO:0000313" key="2">
    <source>
        <dbReference type="EMBL" id="AUX83140.1"/>
    </source>
</evidence>
<reference evidence="2 3" key="1">
    <citation type="submission" date="2018-01" db="EMBL/GenBank/DDBJ databases">
        <authorList>
            <person name="Aull H.G."/>
            <person name="Garlena R.A."/>
            <person name="Russell D.A."/>
            <person name="Pope W.H."/>
            <person name="Jacobs-Sera D."/>
            <person name="Hatfull G.F."/>
        </authorList>
    </citation>
    <scope>NUCLEOTIDE SEQUENCE [LARGE SCALE GENOMIC DNA]</scope>
</reference>
<sequence>MPTTKADQIQAAVDRCLADAPPLNARQVRVLSGLLRSGGDSPRPHYEAPEPKPETPEERDKRLGDELTKRLSVCASCGIEQARHTYPEYYGYISHSHRPLSLRERLRVTEKFLEETAE</sequence>
<feature type="compositionally biased region" description="Basic and acidic residues" evidence="1">
    <location>
        <begin position="42"/>
        <end position="65"/>
    </location>
</feature>
<gene>
    <name evidence="2" type="primary">54</name>
    <name evidence="2" type="ORF">PBI_PEEP_54</name>
</gene>
<protein>
    <submittedName>
        <fullName evidence="2">Uncharacterized protein</fullName>
    </submittedName>
</protein>
<evidence type="ECO:0000313" key="3">
    <source>
        <dbReference type="Proteomes" id="UP000240200"/>
    </source>
</evidence>
<evidence type="ECO:0000256" key="1">
    <source>
        <dbReference type="SAM" id="MobiDB-lite"/>
    </source>
</evidence>
<accession>A0A2L0HN59</accession>
<feature type="region of interest" description="Disordered" evidence="1">
    <location>
        <begin position="34"/>
        <end position="65"/>
    </location>
</feature>